<feature type="transmembrane region" description="Helical" evidence="3">
    <location>
        <begin position="343"/>
        <end position="364"/>
    </location>
</feature>
<reference evidence="4" key="1">
    <citation type="journal article" date="2019" name="Sci. Rep.">
        <title>Draft genome of Tanacetum cinerariifolium, the natural source of mosquito coil.</title>
        <authorList>
            <person name="Yamashiro T."/>
            <person name="Shiraishi A."/>
            <person name="Satake H."/>
            <person name="Nakayama K."/>
        </authorList>
    </citation>
    <scope>NUCLEOTIDE SEQUENCE</scope>
</reference>
<keyword evidence="1" id="KW-0175">Coiled coil</keyword>
<evidence type="ECO:0000313" key="4">
    <source>
        <dbReference type="EMBL" id="GFA88651.1"/>
    </source>
</evidence>
<proteinExistence type="predicted"/>
<feature type="coiled-coil region" evidence="1">
    <location>
        <begin position="166"/>
        <end position="193"/>
    </location>
</feature>
<evidence type="ECO:0000256" key="2">
    <source>
        <dbReference type="SAM" id="MobiDB-lite"/>
    </source>
</evidence>
<keyword evidence="3" id="KW-1133">Transmembrane helix</keyword>
<feature type="region of interest" description="Disordered" evidence="2">
    <location>
        <begin position="379"/>
        <end position="402"/>
    </location>
</feature>
<protein>
    <submittedName>
        <fullName evidence="4">Uncharacterized protein</fullName>
    </submittedName>
</protein>
<gene>
    <name evidence="4" type="ORF">Tci_660623</name>
</gene>
<feature type="non-terminal residue" evidence="4">
    <location>
        <position position="1"/>
    </location>
</feature>
<keyword evidence="3" id="KW-0472">Membrane</keyword>
<evidence type="ECO:0000256" key="3">
    <source>
        <dbReference type="SAM" id="Phobius"/>
    </source>
</evidence>
<name>A0A699KD45_TANCI</name>
<keyword evidence="3" id="KW-0812">Transmembrane</keyword>
<accession>A0A699KD45</accession>
<evidence type="ECO:0000256" key="1">
    <source>
        <dbReference type="SAM" id="Coils"/>
    </source>
</evidence>
<comment type="caution">
    <text evidence="4">The sequence shown here is derived from an EMBL/GenBank/DDBJ whole genome shotgun (WGS) entry which is preliminary data.</text>
</comment>
<dbReference type="EMBL" id="BKCJ010507498">
    <property type="protein sequence ID" value="GFA88651.1"/>
    <property type="molecule type" value="Genomic_DNA"/>
</dbReference>
<organism evidence="4">
    <name type="scientific">Tanacetum cinerariifolium</name>
    <name type="common">Dalmatian daisy</name>
    <name type="synonym">Chrysanthemum cinerariifolium</name>
    <dbReference type="NCBI Taxonomy" id="118510"/>
    <lineage>
        <taxon>Eukaryota</taxon>
        <taxon>Viridiplantae</taxon>
        <taxon>Streptophyta</taxon>
        <taxon>Embryophyta</taxon>
        <taxon>Tracheophyta</taxon>
        <taxon>Spermatophyta</taxon>
        <taxon>Magnoliopsida</taxon>
        <taxon>eudicotyledons</taxon>
        <taxon>Gunneridae</taxon>
        <taxon>Pentapetalae</taxon>
        <taxon>asterids</taxon>
        <taxon>campanulids</taxon>
        <taxon>Asterales</taxon>
        <taxon>Asteraceae</taxon>
        <taxon>Asteroideae</taxon>
        <taxon>Anthemideae</taxon>
        <taxon>Anthemidinae</taxon>
        <taxon>Tanacetum</taxon>
    </lineage>
</organism>
<sequence length="427" mass="47220">TVIDDQEDASKQGGIIGLIDTDEDFILEEVDAAKDAKVAEDEDDDEPEPAELKEVIKVITTTKLMTEVVTAAPIIVAIITAAPSAARKRKGVVIRDPKEAATPSTIVHSKPKSKDKGKGILVKEPKPLKKQAQIEQDDAYARELEAELNKNINWDDVIEQYFNSNVAFLEKNEKELEEEASRALKRKTKSSEEKAAKKQKEDLEVLWQIVQEIFASSKPNNFSDNFLLTALKTMFEKPDVKAQVWKNQRGIYDDLASREKISLDKIHFRSDAQQYTVIDDQEDASKQGGIIGLIDTDEDFILEEVDAAKDAKVAEDADDDELEPAELKEVIKVITTTKLMTEVVTAAATAITAAPIIVAIITAAPSAARKRKGVVIRDPKEAATPSTIVHSKPKSKDKGKGILVKERKPLKKQAQIEQDDAYARVRG</sequence>
<dbReference type="AlphaFoldDB" id="A0A699KD45"/>